<name>A0A511RMH7_9DEIN</name>
<dbReference type="Proteomes" id="UP000321827">
    <property type="component" value="Unassembled WGS sequence"/>
</dbReference>
<organism evidence="2 3">
    <name type="scientific">Oceanithermus desulfurans NBRC 100063</name>
    <dbReference type="NCBI Taxonomy" id="1227550"/>
    <lineage>
        <taxon>Bacteria</taxon>
        <taxon>Thermotogati</taxon>
        <taxon>Deinococcota</taxon>
        <taxon>Deinococci</taxon>
        <taxon>Thermales</taxon>
        <taxon>Thermaceae</taxon>
        <taxon>Oceanithermus</taxon>
    </lineage>
</organism>
<dbReference type="PROSITE" id="PS51411">
    <property type="entry name" value="PSP1_C"/>
    <property type="match status" value="1"/>
</dbReference>
<dbReference type="InterPro" id="IPR047767">
    <property type="entry name" value="PSP1-like"/>
</dbReference>
<dbReference type="NCBIfam" id="NF041131">
    <property type="entry name" value="RicT_YaaT_fam"/>
    <property type="match status" value="1"/>
</dbReference>
<dbReference type="RefSeq" id="WP_147148994.1">
    <property type="nucleotide sequence ID" value="NZ_BJXN01000025.1"/>
</dbReference>
<proteinExistence type="predicted"/>
<dbReference type="InterPro" id="IPR007557">
    <property type="entry name" value="PSP1_C"/>
</dbReference>
<dbReference type="AlphaFoldDB" id="A0A511RMH7"/>
<dbReference type="PANTHER" id="PTHR43830">
    <property type="entry name" value="PROTEIN PSP1"/>
    <property type="match status" value="1"/>
</dbReference>
<protein>
    <submittedName>
        <fullName evidence="2">PSP1-like protein</fullName>
    </submittedName>
</protein>
<dbReference type="EMBL" id="BJXN01000025">
    <property type="protein sequence ID" value="GEM90865.1"/>
    <property type="molecule type" value="Genomic_DNA"/>
</dbReference>
<accession>A0A511RMH7</accession>
<dbReference type="OrthoDB" id="9779344at2"/>
<dbReference type="Pfam" id="PF04468">
    <property type="entry name" value="PSP1"/>
    <property type="match status" value="1"/>
</dbReference>
<gene>
    <name evidence="2" type="ORF">ODE01S_22990</name>
</gene>
<evidence type="ECO:0000313" key="3">
    <source>
        <dbReference type="Proteomes" id="UP000321827"/>
    </source>
</evidence>
<dbReference type="GO" id="GO:0005737">
    <property type="term" value="C:cytoplasm"/>
    <property type="evidence" value="ECO:0007669"/>
    <property type="project" value="TreeGrafter"/>
</dbReference>
<comment type="caution">
    <text evidence="2">The sequence shown here is derived from an EMBL/GenBank/DDBJ whole genome shotgun (WGS) entry which is preliminary data.</text>
</comment>
<sequence>MPNCVRVRLFHGREPKLYEMRFKGEAPAVGTKVVTRTPRGLELGEVRAAPRETNKAFGEVVRVADAGDLDRVHRLREQEESLKWWLKARLRAKLPQVKVLGCNYTLDGGHVVVYYSAENRVNLGGAVREIARHAGARVEFVAKGPRDQTAFLGTLGMCGLESCCSTWMQQFAPATIRMARDQQLPLSPEKISGPCGRLLCCLAYEHPHYKELLADMPKKNAKVCTSAGVCGKVIKLNPLAGTVDLYTEGGGVITAPKEDLRPRDKEG</sequence>
<dbReference type="PANTHER" id="PTHR43830:SF3">
    <property type="entry name" value="PROTEIN PSP1"/>
    <property type="match status" value="1"/>
</dbReference>
<reference evidence="2 3" key="1">
    <citation type="submission" date="2019-07" db="EMBL/GenBank/DDBJ databases">
        <title>Whole genome shotgun sequence of Oceanithermus desulfurans NBRC 100063.</title>
        <authorList>
            <person name="Hosoyama A."/>
            <person name="Uohara A."/>
            <person name="Ohji S."/>
            <person name="Ichikawa N."/>
        </authorList>
    </citation>
    <scope>NUCLEOTIDE SEQUENCE [LARGE SCALE GENOMIC DNA]</scope>
    <source>
        <strain evidence="2 3">NBRC 100063</strain>
    </source>
</reference>
<feature type="domain" description="PSP1 C-terminal" evidence="1">
    <location>
        <begin position="58"/>
        <end position="143"/>
    </location>
</feature>
<evidence type="ECO:0000259" key="1">
    <source>
        <dbReference type="PROSITE" id="PS51411"/>
    </source>
</evidence>
<evidence type="ECO:0000313" key="2">
    <source>
        <dbReference type="EMBL" id="GEM90865.1"/>
    </source>
</evidence>